<protein>
    <submittedName>
        <fullName evidence="1">Uncharacterized protein</fullName>
    </submittedName>
</protein>
<accession>A0A0A9EZS5</accession>
<name>A0A0A9EZS5_ARUDO</name>
<organism evidence="1">
    <name type="scientific">Arundo donax</name>
    <name type="common">Giant reed</name>
    <name type="synonym">Donax arundinaceus</name>
    <dbReference type="NCBI Taxonomy" id="35708"/>
    <lineage>
        <taxon>Eukaryota</taxon>
        <taxon>Viridiplantae</taxon>
        <taxon>Streptophyta</taxon>
        <taxon>Embryophyta</taxon>
        <taxon>Tracheophyta</taxon>
        <taxon>Spermatophyta</taxon>
        <taxon>Magnoliopsida</taxon>
        <taxon>Liliopsida</taxon>
        <taxon>Poales</taxon>
        <taxon>Poaceae</taxon>
        <taxon>PACMAD clade</taxon>
        <taxon>Arundinoideae</taxon>
        <taxon>Arundineae</taxon>
        <taxon>Arundo</taxon>
    </lineage>
</organism>
<proteinExistence type="predicted"/>
<reference evidence="1" key="1">
    <citation type="submission" date="2014-09" db="EMBL/GenBank/DDBJ databases">
        <authorList>
            <person name="Magalhaes I.L.F."/>
            <person name="Oliveira U."/>
            <person name="Santos F.R."/>
            <person name="Vidigal T.H.D.A."/>
            <person name="Brescovit A.D."/>
            <person name="Santos A.J."/>
        </authorList>
    </citation>
    <scope>NUCLEOTIDE SEQUENCE</scope>
    <source>
        <tissue evidence="1">Shoot tissue taken approximately 20 cm above the soil surface</tissue>
    </source>
</reference>
<evidence type="ECO:0000313" key="1">
    <source>
        <dbReference type="EMBL" id="JAE06270.1"/>
    </source>
</evidence>
<reference evidence="1" key="2">
    <citation type="journal article" date="2015" name="Data Brief">
        <title>Shoot transcriptome of the giant reed, Arundo donax.</title>
        <authorList>
            <person name="Barrero R.A."/>
            <person name="Guerrero F.D."/>
            <person name="Moolhuijzen P."/>
            <person name="Goolsby J.A."/>
            <person name="Tidwell J."/>
            <person name="Bellgard S.E."/>
            <person name="Bellgard M.I."/>
        </authorList>
    </citation>
    <scope>NUCLEOTIDE SEQUENCE</scope>
    <source>
        <tissue evidence="1">Shoot tissue taken approximately 20 cm above the soil surface</tissue>
    </source>
</reference>
<dbReference type="AlphaFoldDB" id="A0A0A9EZS5"/>
<dbReference type="EMBL" id="GBRH01191626">
    <property type="protein sequence ID" value="JAE06270.1"/>
    <property type="molecule type" value="Transcribed_RNA"/>
</dbReference>
<sequence>MDYCPNPMKGFLCWLQQTGRLT</sequence>